<evidence type="ECO:0000313" key="1">
    <source>
        <dbReference type="EMBL" id="ODP26681.1"/>
    </source>
</evidence>
<gene>
    <name evidence="1" type="ORF">PTI45_03960</name>
</gene>
<dbReference type="Proteomes" id="UP000094578">
    <property type="component" value="Unassembled WGS sequence"/>
</dbReference>
<proteinExistence type="predicted"/>
<protein>
    <submittedName>
        <fullName evidence="1">Uncharacterized protein</fullName>
    </submittedName>
</protein>
<accession>A0A1E3KZB0</accession>
<sequence length="83" mass="9662">MKAEIFIGQDSTDLGDSIEFNLFDTDIEHFWVEEGHPFFDVSRLRFKDDRGNVFVLTESIRLAPEKPKYLPNGEAKTPWSEIQ</sequence>
<comment type="caution">
    <text evidence="1">The sequence shown here is derived from an EMBL/GenBank/DDBJ whole genome shotgun (WGS) entry which is preliminary data.</text>
</comment>
<dbReference type="STRING" id="1886670.PTI45_03960"/>
<organism evidence="1 2">
    <name type="scientific">Paenibacillus nuruki</name>
    <dbReference type="NCBI Taxonomy" id="1886670"/>
    <lineage>
        <taxon>Bacteria</taxon>
        <taxon>Bacillati</taxon>
        <taxon>Bacillota</taxon>
        <taxon>Bacilli</taxon>
        <taxon>Bacillales</taxon>
        <taxon>Paenibacillaceae</taxon>
        <taxon>Paenibacillus</taxon>
    </lineage>
</organism>
<evidence type="ECO:0000313" key="2">
    <source>
        <dbReference type="Proteomes" id="UP000094578"/>
    </source>
</evidence>
<name>A0A1E3KZB0_9BACL</name>
<dbReference type="AlphaFoldDB" id="A0A1E3KZB0"/>
<dbReference type="EMBL" id="MDER01000080">
    <property type="protein sequence ID" value="ODP26681.1"/>
    <property type="molecule type" value="Genomic_DNA"/>
</dbReference>
<keyword evidence="2" id="KW-1185">Reference proteome</keyword>
<reference evidence="1 2" key="1">
    <citation type="submission" date="2016-08" db="EMBL/GenBank/DDBJ databases">
        <title>Genome sequencing of Paenibacillus sp. TI45-13ar, isolated from Korean traditional nuruk.</title>
        <authorList>
            <person name="Kim S.-J."/>
        </authorList>
    </citation>
    <scope>NUCLEOTIDE SEQUENCE [LARGE SCALE GENOMIC DNA]</scope>
    <source>
        <strain evidence="1 2">TI45-13ar</strain>
    </source>
</reference>